<evidence type="ECO:0000256" key="2">
    <source>
        <dbReference type="ARBA" id="ARBA00023125"/>
    </source>
</evidence>
<keyword evidence="3" id="KW-0804">Transcription</keyword>
<keyword evidence="1" id="KW-0805">Transcription regulation</keyword>
<dbReference type="EMBL" id="SMCR01000003">
    <property type="protein sequence ID" value="TCV98204.1"/>
    <property type="molecule type" value="Genomic_DNA"/>
</dbReference>
<name>A0A4R3Z2U1_9GAMM</name>
<dbReference type="Pfam" id="PF12833">
    <property type="entry name" value="HTH_18"/>
    <property type="match status" value="1"/>
</dbReference>
<dbReference type="AlphaFoldDB" id="A0A4R3Z2U1"/>
<evidence type="ECO:0000256" key="3">
    <source>
        <dbReference type="ARBA" id="ARBA00023163"/>
    </source>
</evidence>
<protein>
    <submittedName>
        <fullName evidence="5">AraC family transcriptional regulator</fullName>
    </submittedName>
</protein>
<dbReference type="Gene3D" id="1.10.10.60">
    <property type="entry name" value="Homeodomain-like"/>
    <property type="match status" value="1"/>
</dbReference>
<gene>
    <name evidence="5" type="ORF">EDC52_103292</name>
</gene>
<feature type="domain" description="HTH araC/xylS-type" evidence="4">
    <location>
        <begin position="221"/>
        <end position="320"/>
    </location>
</feature>
<dbReference type="Proteomes" id="UP000295719">
    <property type="component" value="Unassembled WGS sequence"/>
</dbReference>
<evidence type="ECO:0000313" key="5">
    <source>
        <dbReference type="EMBL" id="TCV98204.1"/>
    </source>
</evidence>
<accession>A0A4R3Z2U1</accession>
<dbReference type="PROSITE" id="PS01124">
    <property type="entry name" value="HTH_ARAC_FAMILY_2"/>
    <property type="match status" value="1"/>
</dbReference>
<dbReference type="RefSeq" id="WP_131864958.1">
    <property type="nucleotide sequence ID" value="NZ_SMCR01000003.1"/>
</dbReference>
<sequence length="341" mass="39092">MHPGRIIIDHSNEREKRASKIERWRAGVNAALLDSEFTRSQSEVLRWSVEAHHFNIFICGKLTSTAQMLGNLSSKYDNLNDHFILMILLTGGIEIKIGHYASVLDPGDLIILDILQPMKMKLLESNKTKSIEVIYVAIPRLFLYDAEDGCHLHGKVLEHRDILNRLITSQILSLIDSSPGLSIDDVNRVARPVMEFLVHAIKSSCSQWQPLANDVSEQVLSRVCDFIYANLRLPLLTPELIGKNFGLSRSSLYRLFESYGGIVAHIRRKRITAATRMLLHPQYRHWQVAEIAYYWQFEPATFNRLFAAIYDTTPNLARKEQQKLWALDSVNESQVLWLKSL</sequence>
<dbReference type="GO" id="GO:0043565">
    <property type="term" value="F:sequence-specific DNA binding"/>
    <property type="evidence" value="ECO:0007669"/>
    <property type="project" value="InterPro"/>
</dbReference>
<dbReference type="OrthoDB" id="9816461at2"/>
<dbReference type="PROSITE" id="PS00041">
    <property type="entry name" value="HTH_ARAC_FAMILY_1"/>
    <property type="match status" value="1"/>
</dbReference>
<evidence type="ECO:0000259" key="4">
    <source>
        <dbReference type="PROSITE" id="PS01124"/>
    </source>
</evidence>
<dbReference type="PANTHER" id="PTHR43280:SF31">
    <property type="entry name" value="TRANSCRIPTIONAL REGULATORY PROTEIN"/>
    <property type="match status" value="1"/>
</dbReference>
<dbReference type="SMART" id="SM00342">
    <property type="entry name" value="HTH_ARAC"/>
    <property type="match status" value="1"/>
</dbReference>
<dbReference type="PANTHER" id="PTHR43280">
    <property type="entry name" value="ARAC-FAMILY TRANSCRIPTIONAL REGULATOR"/>
    <property type="match status" value="1"/>
</dbReference>
<organism evidence="5 6">
    <name type="scientific">Biostraticola tofi</name>
    <dbReference type="NCBI Taxonomy" id="466109"/>
    <lineage>
        <taxon>Bacteria</taxon>
        <taxon>Pseudomonadati</taxon>
        <taxon>Pseudomonadota</taxon>
        <taxon>Gammaproteobacteria</taxon>
        <taxon>Enterobacterales</taxon>
        <taxon>Bruguierivoracaceae</taxon>
        <taxon>Biostraticola</taxon>
    </lineage>
</organism>
<keyword evidence="2" id="KW-0238">DNA-binding</keyword>
<proteinExistence type="predicted"/>
<dbReference type="GO" id="GO:0003700">
    <property type="term" value="F:DNA-binding transcription factor activity"/>
    <property type="evidence" value="ECO:0007669"/>
    <property type="project" value="InterPro"/>
</dbReference>
<keyword evidence="6" id="KW-1185">Reference proteome</keyword>
<reference evidence="5 6" key="1">
    <citation type="submission" date="2019-03" db="EMBL/GenBank/DDBJ databases">
        <title>Genomic Encyclopedia of Type Strains, Phase IV (KMG-IV): sequencing the most valuable type-strain genomes for metagenomic binning, comparative biology and taxonomic classification.</title>
        <authorList>
            <person name="Goeker M."/>
        </authorList>
    </citation>
    <scope>NUCLEOTIDE SEQUENCE [LARGE SCALE GENOMIC DNA]</scope>
    <source>
        <strain evidence="5 6">DSM 19580</strain>
    </source>
</reference>
<dbReference type="InterPro" id="IPR018062">
    <property type="entry name" value="HTH_AraC-typ_CS"/>
</dbReference>
<evidence type="ECO:0000313" key="6">
    <source>
        <dbReference type="Proteomes" id="UP000295719"/>
    </source>
</evidence>
<evidence type="ECO:0000256" key="1">
    <source>
        <dbReference type="ARBA" id="ARBA00023015"/>
    </source>
</evidence>
<dbReference type="InterPro" id="IPR018060">
    <property type="entry name" value="HTH_AraC"/>
</dbReference>
<comment type="caution">
    <text evidence="5">The sequence shown here is derived from an EMBL/GenBank/DDBJ whole genome shotgun (WGS) entry which is preliminary data.</text>
</comment>